<comment type="caution">
    <text evidence="1">The sequence shown here is derived from an EMBL/GenBank/DDBJ whole genome shotgun (WGS) entry which is preliminary data.</text>
</comment>
<dbReference type="EMBL" id="JAHRHJ020000003">
    <property type="protein sequence ID" value="KAH9320582.1"/>
    <property type="molecule type" value="Genomic_DNA"/>
</dbReference>
<evidence type="ECO:0000313" key="1">
    <source>
        <dbReference type="EMBL" id="KAH9320582.1"/>
    </source>
</evidence>
<feature type="non-terminal residue" evidence="1">
    <location>
        <position position="77"/>
    </location>
</feature>
<sequence>LTTTGEQDPIKENFLDEQLFTISADTPWFADMVNYLVTGKFPPSFTKKQMKKLIKTSAQFKWLNGMLFKCGPDLVLR</sequence>
<dbReference type="AlphaFoldDB" id="A0AA38GET9"/>
<organism evidence="1 2">
    <name type="scientific">Taxus chinensis</name>
    <name type="common">Chinese yew</name>
    <name type="synonym">Taxus wallichiana var. chinensis</name>
    <dbReference type="NCBI Taxonomy" id="29808"/>
    <lineage>
        <taxon>Eukaryota</taxon>
        <taxon>Viridiplantae</taxon>
        <taxon>Streptophyta</taxon>
        <taxon>Embryophyta</taxon>
        <taxon>Tracheophyta</taxon>
        <taxon>Spermatophyta</taxon>
        <taxon>Pinopsida</taxon>
        <taxon>Pinidae</taxon>
        <taxon>Conifers II</taxon>
        <taxon>Cupressales</taxon>
        <taxon>Taxaceae</taxon>
        <taxon>Taxus</taxon>
    </lineage>
</organism>
<name>A0AA38GET9_TAXCH</name>
<gene>
    <name evidence="1" type="ORF">KI387_015221</name>
</gene>
<accession>A0AA38GET9</accession>
<dbReference type="Proteomes" id="UP000824469">
    <property type="component" value="Unassembled WGS sequence"/>
</dbReference>
<feature type="non-terminal residue" evidence="1">
    <location>
        <position position="1"/>
    </location>
</feature>
<protein>
    <submittedName>
        <fullName evidence="1">Uncharacterized protein</fullName>
    </submittedName>
</protein>
<reference evidence="1 2" key="1">
    <citation type="journal article" date="2021" name="Nat. Plants">
        <title>The Taxus genome provides insights into paclitaxel biosynthesis.</title>
        <authorList>
            <person name="Xiong X."/>
            <person name="Gou J."/>
            <person name="Liao Q."/>
            <person name="Li Y."/>
            <person name="Zhou Q."/>
            <person name="Bi G."/>
            <person name="Li C."/>
            <person name="Du R."/>
            <person name="Wang X."/>
            <person name="Sun T."/>
            <person name="Guo L."/>
            <person name="Liang H."/>
            <person name="Lu P."/>
            <person name="Wu Y."/>
            <person name="Zhang Z."/>
            <person name="Ro D.K."/>
            <person name="Shang Y."/>
            <person name="Huang S."/>
            <person name="Yan J."/>
        </authorList>
    </citation>
    <scope>NUCLEOTIDE SEQUENCE [LARGE SCALE GENOMIC DNA]</scope>
    <source>
        <strain evidence="1">Ta-2019</strain>
    </source>
</reference>
<proteinExistence type="predicted"/>
<keyword evidence="2" id="KW-1185">Reference proteome</keyword>
<evidence type="ECO:0000313" key="2">
    <source>
        <dbReference type="Proteomes" id="UP000824469"/>
    </source>
</evidence>